<organism evidence="1 2">
    <name type="scientific">Pisum sativum</name>
    <name type="common">Garden pea</name>
    <name type="synonym">Lathyrus oleraceus</name>
    <dbReference type="NCBI Taxonomy" id="3888"/>
    <lineage>
        <taxon>Eukaryota</taxon>
        <taxon>Viridiplantae</taxon>
        <taxon>Streptophyta</taxon>
        <taxon>Embryophyta</taxon>
        <taxon>Tracheophyta</taxon>
        <taxon>Spermatophyta</taxon>
        <taxon>Magnoliopsida</taxon>
        <taxon>eudicotyledons</taxon>
        <taxon>Gunneridae</taxon>
        <taxon>Pentapetalae</taxon>
        <taxon>rosids</taxon>
        <taxon>fabids</taxon>
        <taxon>Fabales</taxon>
        <taxon>Fabaceae</taxon>
        <taxon>Papilionoideae</taxon>
        <taxon>50 kb inversion clade</taxon>
        <taxon>NPAAA clade</taxon>
        <taxon>Hologalegina</taxon>
        <taxon>IRL clade</taxon>
        <taxon>Fabeae</taxon>
        <taxon>Lathyrus</taxon>
    </lineage>
</organism>
<dbReference type="Pfam" id="PF01344">
    <property type="entry name" value="Kelch_1"/>
    <property type="match status" value="1"/>
</dbReference>
<evidence type="ECO:0000313" key="1">
    <source>
        <dbReference type="EMBL" id="KAI5417646.1"/>
    </source>
</evidence>
<proteinExistence type="predicted"/>
<name>A0A9D4XFA1_PEA</name>
<dbReference type="InterPro" id="IPR015915">
    <property type="entry name" value="Kelch-typ_b-propeller"/>
</dbReference>
<dbReference type="EMBL" id="JAMSHJ010000004">
    <property type="protein sequence ID" value="KAI5417646.1"/>
    <property type="molecule type" value="Genomic_DNA"/>
</dbReference>
<dbReference type="InterPro" id="IPR006652">
    <property type="entry name" value="Kelch_1"/>
</dbReference>
<protein>
    <submittedName>
        <fullName evidence="1">Uncharacterized protein</fullName>
    </submittedName>
</protein>
<comment type="caution">
    <text evidence="1">The sequence shown here is derived from an EMBL/GenBank/DDBJ whole genome shotgun (WGS) entry which is preliminary data.</text>
</comment>
<reference evidence="1 2" key="1">
    <citation type="journal article" date="2022" name="Nat. Genet.">
        <title>Improved pea reference genome and pan-genome highlight genomic features and evolutionary characteristics.</title>
        <authorList>
            <person name="Yang T."/>
            <person name="Liu R."/>
            <person name="Luo Y."/>
            <person name="Hu S."/>
            <person name="Wang D."/>
            <person name="Wang C."/>
            <person name="Pandey M.K."/>
            <person name="Ge S."/>
            <person name="Xu Q."/>
            <person name="Li N."/>
            <person name="Li G."/>
            <person name="Huang Y."/>
            <person name="Saxena R.K."/>
            <person name="Ji Y."/>
            <person name="Li M."/>
            <person name="Yan X."/>
            <person name="He Y."/>
            <person name="Liu Y."/>
            <person name="Wang X."/>
            <person name="Xiang C."/>
            <person name="Varshney R.K."/>
            <person name="Ding H."/>
            <person name="Gao S."/>
            <person name="Zong X."/>
        </authorList>
    </citation>
    <scope>NUCLEOTIDE SEQUENCE [LARGE SCALE GENOMIC DNA]</scope>
    <source>
        <strain evidence="1 2">cv. Zhongwan 6</strain>
    </source>
</reference>
<evidence type="ECO:0000313" key="2">
    <source>
        <dbReference type="Proteomes" id="UP001058974"/>
    </source>
</evidence>
<dbReference type="SUPFAM" id="SSF117281">
    <property type="entry name" value="Kelch motif"/>
    <property type="match status" value="1"/>
</dbReference>
<dbReference type="Proteomes" id="UP001058974">
    <property type="component" value="Chromosome 4"/>
</dbReference>
<accession>A0A9D4XFA1</accession>
<dbReference type="AlphaFoldDB" id="A0A9D4XFA1"/>
<keyword evidence="2" id="KW-1185">Reference proteome</keyword>
<dbReference type="Gramene" id="Psat04G0231000-T1">
    <property type="protein sequence ID" value="KAI5417646.1"/>
    <property type="gene ID" value="KIW84_042310"/>
</dbReference>
<gene>
    <name evidence="1" type="ORF">KIW84_042310</name>
</gene>
<sequence length="248" mass="27761">MPNGSQCNSKIRYLAHFGVVSVSEKLFVIGGGSDVVDPSTSDHNDCFATDEVWSYDPMIQQWSPQASRLVPCSMNGDWWKDTWHKDMSMVQVLDNAGASLDQTDDGLPFDFMPKLGDPAKRHYIRNQKQHRNRHFLSSHSARRITETEKSMTWSADAETKNVQIPEVAASAKSFHRTPEVLRGIFAFASRGLKSLTSFIPNSSTTDVREKSQNQDGKEAIIERLPEVSMVTLTSPELRHSGGILSHLL</sequence>